<proteinExistence type="predicted"/>
<accession>A0A7L4YLL1</accession>
<dbReference type="KEGG" id="eke:EK0264_06455"/>
<gene>
    <name evidence="2" type="ORF">EK0264_06455</name>
</gene>
<dbReference type="InParanoid" id="A0A7L4YLL1"/>
<dbReference type="InterPro" id="IPR014976">
    <property type="entry name" value="AbpA_HamA_C"/>
</dbReference>
<name>A0A7L4YLL1_9ACTN</name>
<feature type="domain" description="Anti-bacteriophage protein A/HamA C-terminal" evidence="1">
    <location>
        <begin position="19"/>
        <end position="284"/>
    </location>
</feature>
<dbReference type="Proteomes" id="UP000463857">
    <property type="component" value="Chromosome"/>
</dbReference>
<evidence type="ECO:0000259" key="1">
    <source>
        <dbReference type="Pfam" id="PF08878"/>
    </source>
</evidence>
<protein>
    <submittedName>
        <fullName evidence="2">DUF1837 domain-containing protein</fullName>
    </submittedName>
</protein>
<evidence type="ECO:0000313" key="3">
    <source>
        <dbReference type="Proteomes" id="UP000463857"/>
    </source>
</evidence>
<reference evidence="2 3" key="1">
    <citation type="journal article" date="2018" name="Int. J. Syst. Evol. Microbiol.">
        <title>Epidermidibacterium keratini gen. nov., sp. nov., a member of the family Sporichthyaceae, isolated from keratin epidermis.</title>
        <authorList>
            <person name="Lee D.G."/>
            <person name="Trujillo M.E."/>
            <person name="Kang S."/>
            <person name="Nam J.J."/>
            <person name="Kim Y.J."/>
        </authorList>
    </citation>
    <scope>NUCLEOTIDE SEQUENCE [LARGE SCALE GENOMIC DNA]</scope>
    <source>
        <strain evidence="2 3">EPI-7</strain>
    </source>
</reference>
<sequence length="294" mass="33535">MATKLPVPETILELVVDHTDSLLPSATFCAGFEDGTWRSDDLSVDLINWAADWILPTQELEGYNHATGTALLGKALSRVYATIDFERRGEIGELLLHMILRKFYGSSRLISRIYFKDAANDTVKGFDCAHIVDTGASGELELWLGESKLYKDSYGAASAIYDELKLHLSRDYLRYEFAAITDKIPDDYPHRDKITALLSRKTSLDRTFKSVVVPIFISYDSEAAGRHKESTEEYLADLRTEVMNNWKSLRDRYENWTLPRQIRAHVFFFPMDTKAELTSAFDGRLKAWQALTQN</sequence>
<evidence type="ECO:0000313" key="2">
    <source>
        <dbReference type="EMBL" id="QHB99957.1"/>
    </source>
</evidence>
<dbReference type="RefSeq" id="WP_119297045.1">
    <property type="nucleotide sequence ID" value="NZ_CP047156.1"/>
</dbReference>
<dbReference type="AlphaFoldDB" id="A0A7L4YLL1"/>
<dbReference type="EMBL" id="CP047156">
    <property type="protein sequence ID" value="QHB99957.1"/>
    <property type="molecule type" value="Genomic_DNA"/>
</dbReference>
<keyword evidence="3" id="KW-1185">Reference proteome</keyword>
<dbReference type="OrthoDB" id="785623at2"/>
<organism evidence="2 3">
    <name type="scientific">Epidermidibacterium keratini</name>
    <dbReference type="NCBI Taxonomy" id="1891644"/>
    <lineage>
        <taxon>Bacteria</taxon>
        <taxon>Bacillati</taxon>
        <taxon>Actinomycetota</taxon>
        <taxon>Actinomycetes</taxon>
        <taxon>Sporichthyales</taxon>
        <taxon>Sporichthyaceae</taxon>
        <taxon>Epidermidibacterium</taxon>
    </lineage>
</organism>
<dbReference type="Pfam" id="PF08878">
    <property type="entry name" value="HamA"/>
    <property type="match status" value="1"/>
</dbReference>